<dbReference type="SUPFAM" id="SSF51556">
    <property type="entry name" value="Metallo-dependent hydrolases"/>
    <property type="match status" value="1"/>
</dbReference>
<dbReference type="Proteomes" id="UP000838756">
    <property type="component" value="Unassembled WGS sequence"/>
</dbReference>
<dbReference type="PIRSF" id="PIRSF001251">
    <property type="entry name" value="AMP_deaminase_met"/>
    <property type="match status" value="1"/>
</dbReference>
<dbReference type="InterPro" id="IPR032466">
    <property type="entry name" value="Metal_Hydrolase"/>
</dbReference>
<dbReference type="GO" id="GO:0003876">
    <property type="term" value="F:AMP deaminase activity"/>
    <property type="evidence" value="ECO:0007669"/>
    <property type="project" value="UniProtKB-EC"/>
</dbReference>
<evidence type="ECO:0000256" key="9">
    <source>
        <dbReference type="PIRNR" id="PIRNR001251"/>
    </source>
</evidence>
<dbReference type="OrthoDB" id="1723809at2759"/>
<keyword evidence="5 9" id="KW-0378">Hydrolase</keyword>
<keyword evidence="7" id="KW-0546">Nucleotide metabolism</keyword>
<dbReference type="AlphaFoldDB" id="A0A8S4S2L6"/>
<dbReference type="GO" id="GO:0046872">
    <property type="term" value="F:metal ion binding"/>
    <property type="evidence" value="ECO:0007669"/>
    <property type="project" value="UniProtKB-KW"/>
</dbReference>
<protein>
    <recommendedName>
        <fullName evidence="9">AMP deaminase</fullName>
        <ecNumber evidence="9">3.5.4.6</ecNumber>
    </recommendedName>
</protein>
<dbReference type="FunFam" id="3.20.20.140:FF:000035">
    <property type="entry name" value="Probable amp deaminase"/>
    <property type="match status" value="1"/>
</dbReference>
<dbReference type="PANTHER" id="PTHR11359">
    <property type="entry name" value="AMP DEAMINASE"/>
    <property type="match status" value="1"/>
</dbReference>
<evidence type="ECO:0000256" key="1">
    <source>
        <dbReference type="ARBA" id="ARBA00001947"/>
    </source>
</evidence>
<dbReference type="Gene3D" id="4.10.800.20">
    <property type="match status" value="1"/>
</dbReference>
<reference evidence="11" key="1">
    <citation type="submission" date="2022-03" db="EMBL/GenBank/DDBJ databases">
        <authorList>
            <person name="Lindestad O."/>
        </authorList>
    </citation>
    <scope>NUCLEOTIDE SEQUENCE</scope>
</reference>
<dbReference type="EC" id="3.5.4.6" evidence="9"/>
<feature type="compositionally biased region" description="Basic and acidic residues" evidence="10">
    <location>
        <begin position="21"/>
        <end position="32"/>
    </location>
</feature>
<comment type="similarity">
    <text evidence="3 9">Belongs to the metallo-dependent hydrolases superfamily. Adenosine and AMP deaminases family.</text>
</comment>
<comment type="catalytic activity">
    <reaction evidence="9">
        <text>AMP + H2O + H(+) = IMP + NH4(+)</text>
        <dbReference type="Rhea" id="RHEA:14777"/>
        <dbReference type="ChEBI" id="CHEBI:15377"/>
        <dbReference type="ChEBI" id="CHEBI:15378"/>
        <dbReference type="ChEBI" id="CHEBI:28938"/>
        <dbReference type="ChEBI" id="CHEBI:58053"/>
        <dbReference type="ChEBI" id="CHEBI:456215"/>
        <dbReference type="EC" id="3.5.4.6"/>
    </reaction>
</comment>
<keyword evidence="4 9" id="KW-0479">Metal-binding</keyword>
<evidence type="ECO:0000256" key="2">
    <source>
        <dbReference type="ARBA" id="ARBA00004955"/>
    </source>
</evidence>
<evidence type="ECO:0000256" key="7">
    <source>
        <dbReference type="ARBA" id="ARBA00023080"/>
    </source>
</evidence>
<dbReference type="NCBIfam" id="TIGR01429">
    <property type="entry name" value="AMP_deaminase"/>
    <property type="match status" value="1"/>
</dbReference>
<evidence type="ECO:0000256" key="4">
    <source>
        <dbReference type="ARBA" id="ARBA00022723"/>
    </source>
</evidence>
<gene>
    <name evidence="11" type="primary">jg23074</name>
    <name evidence="11" type="ORF">PAEG_LOCUS20772</name>
</gene>
<evidence type="ECO:0000313" key="12">
    <source>
        <dbReference type="Proteomes" id="UP000838756"/>
    </source>
</evidence>
<dbReference type="Gene3D" id="3.20.20.140">
    <property type="entry name" value="Metal-dependent hydrolases"/>
    <property type="match status" value="1"/>
</dbReference>
<evidence type="ECO:0000256" key="3">
    <source>
        <dbReference type="ARBA" id="ARBA00006676"/>
    </source>
</evidence>
<dbReference type="CDD" id="cd01319">
    <property type="entry name" value="AMPD"/>
    <property type="match status" value="1"/>
</dbReference>
<dbReference type="GO" id="GO:0046033">
    <property type="term" value="P:AMP metabolic process"/>
    <property type="evidence" value="ECO:0007669"/>
    <property type="project" value="TreeGrafter"/>
</dbReference>
<comment type="cofactor">
    <cofactor evidence="1 9">
        <name>Zn(2+)</name>
        <dbReference type="ChEBI" id="CHEBI:29105"/>
    </cofactor>
</comment>
<feature type="region of interest" description="Disordered" evidence="10">
    <location>
        <begin position="13"/>
        <end position="50"/>
    </location>
</feature>
<sequence>MYSFDKDLWHVRTRATSDTQYDDKEQEEKRSESPTSAVGAEAPRELPNELSAPYEVPQFPIEQIEKKLLIQRQLNVKAAECGQSARSFAGSEAGGAAAVFDDAARLRVDDEDFDVILPHFQRVAISGEDTSGVPLEDLQQASSYLVQALEIRKRYMDMSQQSFATITARFLRTIDSDTPYNHSANVKVPKSHIADHIVHPPFKDKDPWECPMPEPKNYTIKSDRGVFNLYRSTEQGEERVPYEYVNLSQYIQDMNTMCTMIADGPLKSFCYRRLSYLSSKFQLHVLLNELRELASQKAVPHRDFYNIRKVDTHIHAASCMNQKHLLRFIKKTLKKHADEVVTLHKGSPMTLKAVFQSMNLSTYDLTVDMLDVHADRNTFHRFDKFNAKYNPIGESRLREVFLKTDNYMNGKYFARIIKEVASDLEESKYQNAELRLSIYGKSPGEWAKLAKWAIQYDVHSNNVRWLLQIPRLYDIFKSNKIMNNFQEFLSNIFQPLFEVTKDPNSNIELHKFLTHVIGFDSVDDESKPENPMLDADVRIPADWDDEENPPYAYYLYYMYANITVLNHFRKEQGLNTFVLRPHCGEAGPVQHLVCGFMLAENISHGLLLRKVPVLQYLYYLAQISIAMSPLSNNSLFLNYHRNPLPEFLARGLCITLSTDDPLQFHFTKEPLMEEYSIAAQVWKLSSCDMCELARNSVLMSGFPHEMKQYWLGPYYQKEGVAGNDITRTNVPDIRISFRYETLLDELTNIFKEGMSSPR</sequence>
<dbReference type="InterPro" id="IPR006329">
    <property type="entry name" value="AMPD"/>
</dbReference>
<name>A0A8S4S2L6_9NEOP</name>
<dbReference type="Pfam" id="PF19326">
    <property type="entry name" value="AMP_deaminase"/>
    <property type="match status" value="1"/>
</dbReference>
<evidence type="ECO:0000313" key="11">
    <source>
        <dbReference type="EMBL" id="CAH2244865.1"/>
    </source>
</evidence>
<evidence type="ECO:0000256" key="8">
    <source>
        <dbReference type="ARBA" id="ARBA00054146"/>
    </source>
</evidence>
<keyword evidence="6" id="KW-0862">Zinc</keyword>
<dbReference type="PANTHER" id="PTHR11359:SF0">
    <property type="entry name" value="AMP DEAMINASE"/>
    <property type="match status" value="1"/>
</dbReference>
<accession>A0A8S4S2L6</accession>
<dbReference type="GO" id="GO:0005829">
    <property type="term" value="C:cytosol"/>
    <property type="evidence" value="ECO:0007669"/>
    <property type="project" value="TreeGrafter"/>
</dbReference>
<proteinExistence type="inferred from homology"/>
<dbReference type="EMBL" id="CAKXAJ010025865">
    <property type="protein sequence ID" value="CAH2244865.1"/>
    <property type="molecule type" value="Genomic_DNA"/>
</dbReference>
<dbReference type="GO" id="GO:0032264">
    <property type="term" value="P:IMP salvage"/>
    <property type="evidence" value="ECO:0007669"/>
    <property type="project" value="InterPro"/>
</dbReference>
<evidence type="ECO:0000256" key="10">
    <source>
        <dbReference type="SAM" id="MobiDB-lite"/>
    </source>
</evidence>
<comment type="pathway">
    <text evidence="2">Purine metabolism; IMP biosynthesis via salvage pathway; IMP from AMP: step 1/1.</text>
</comment>
<dbReference type="FunFam" id="4.10.800.20:FF:000001">
    <property type="entry name" value="AMP deaminase"/>
    <property type="match status" value="1"/>
</dbReference>
<comment type="caution">
    <text evidence="11">The sequence shown here is derived from an EMBL/GenBank/DDBJ whole genome shotgun (WGS) entry which is preliminary data.</text>
</comment>
<evidence type="ECO:0000256" key="5">
    <source>
        <dbReference type="ARBA" id="ARBA00022801"/>
    </source>
</evidence>
<keyword evidence="12" id="KW-1185">Reference proteome</keyword>
<organism evidence="11 12">
    <name type="scientific">Pararge aegeria aegeria</name>
    <dbReference type="NCBI Taxonomy" id="348720"/>
    <lineage>
        <taxon>Eukaryota</taxon>
        <taxon>Metazoa</taxon>
        <taxon>Ecdysozoa</taxon>
        <taxon>Arthropoda</taxon>
        <taxon>Hexapoda</taxon>
        <taxon>Insecta</taxon>
        <taxon>Pterygota</taxon>
        <taxon>Neoptera</taxon>
        <taxon>Endopterygota</taxon>
        <taxon>Lepidoptera</taxon>
        <taxon>Glossata</taxon>
        <taxon>Ditrysia</taxon>
        <taxon>Papilionoidea</taxon>
        <taxon>Nymphalidae</taxon>
        <taxon>Satyrinae</taxon>
        <taxon>Satyrini</taxon>
        <taxon>Parargina</taxon>
        <taxon>Pararge</taxon>
    </lineage>
</organism>
<evidence type="ECO:0000256" key="6">
    <source>
        <dbReference type="ARBA" id="ARBA00022833"/>
    </source>
</evidence>
<comment type="function">
    <text evidence="8">AMP deaminase plays a critical role in energy metabolism. Catalyzes the deamination of AMP to IMP and plays an important role in the purine nucleotide cycle.</text>
</comment>